<sequence>MASALIIGLVLTGCSSGISTGGYNPTTVPADFNAELTAASEINTVVVASVNLGPPSRSYLDKQAPRIDRQVTEYLKDNGYQVLPQREFSQRWNNLILVYGDPVDPTTGRVNMKTFIQIMQGVRDQMKEQTSVDAFVFTDIIEREVIFDQGINRVARWDGVSRKPALRGAGTGVSTAFNWAEPVSAASIQISIYNMDLQKLFAGVGGMELNDAVDTRSGNGFIRRREILDNDNFIQEGIALALHPLIVMDDWPGEAD</sequence>
<gene>
    <name evidence="1" type="ORF">NOR51B_235</name>
</gene>
<accession>B8KXT2</accession>
<keyword evidence="2" id="KW-1185">Reference proteome</keyword>
<dbReference type="EMBL" id="DS999411">
    <property type="protein sequence ID" value="EED34298.1"/>
    <property type="molecule type" value="Genomic_DNA"/>
</dbReference>
<name>B8KXT2_9GAMM</name>
<organism evidence="1 2">
    <name type="scientific">Luminiphilus syltensis NOR5-1B</name>
    <dbReference type="NCBI Taxonomy" id="565045"/>
    <lineage>
        <taxon>Bacteria</taxon>
        <taxon>Pseudomonadati</taxon>
        <taxon>Pseudomonadota</taxon>
        <taxon>Gammaproteobacteria</taxon>
        <taxon>Cellvibrionales</taxon>
        <taxon>Halieaceae</taxon>
        <taxon>Luminiphilus</taxon>
    </lineage>
</organism>
<protein>
    <submittedName>
        <fullName evidence="1">Uncharacterized protein</fullName>
    </submittedName>
</protein>
<dbReference type="Proteomes" id="UP000004699">
    <property type="component" value="Unassembled WGS sequence"/>
</dbReference>
<dbReference type="AlphaFoldDB" id="B8KXT2"/>
<dbReference type="HOGENOM" id="CLU_1064396_0_0_6"/>
<proteinExistence type="predicted"/>
<reference evidence="2" key="1">
    <citation type="journal article" date="2013" name="BMC Microbiol.">
        <title>Taxonomy and evolution of bacteriochlorophyll a-containing members of the OM60/NOR5 clade of marine gammaproteobacteria: description of Luminiphilus syltensis gen. nov., sp. nov., reclassification of Haliea rubra as Pseudohaliea rubra gen. nov., comb. nov., and emendation of Chromatocurvus halotolerans.</title>
        <authorList>
            <person name="Spring S."/>
            <person name="Riedel T."/>
            <person name="Sproer C."/>
            <person name="Yan S."/>
            <person name="Harder J."/>
            <person name="Fuchs B.M."/>
        </authorList>
    </citation>
    <scope>NUCLEOTIDE SEQUENCE [LARGE SCALE GENOMIC DNA]</scope>
    <source>
        <strain evidence="2">NOR51-B</strain>
    </source>
</reference>
<evidence type="ECO:0000313" key="1">
    <source>
        <dbReference type="EMBL" id="EED34298.1"/>
    </source>
</evidence>
<evidence type="ECO:0000313" key="2">
    <source>
        <dbReference type="Proteomes" id="UP000004699"/>
    </source>
</evidence>